<comment type="caution">
    <text evidence="2">The sequence shown here is derived from an EMBL/GenBank/DDBJ whole genome shotgun (WGS) entry which is preliminary data.</text>
</comment>
<reference evidence="2 3" key="1">
    <citation type="submission" date="2020-10" db="EMBL/GenBank/DDBJ databases">
        <title>ChiBAC.</title>
        <authorList>
            <person name="Zenner C."/>
            <person name="Hitch T.C.A."/>
            <person name="Clavel T."/>
        </authorList>
    </citation>
    <scope>NUCLEOTIDE SEQUENCE [LARGE SCALE GENOMIC DNA]</scope>
    <source>
        <strain evidence="2 3">DSM 108991</strain>
    </source>
</reference>
<keyword evidence="3" id="KW-1185">Reference proteome</keyword>
<protein>
    <recommendedName>
        <fullName evidence="4">LarA-like N-terminal domain-containing protein</fullName>
    </recommendedName>
</protein>
<dbReference type="Proteomes" id="UP000758652">
    <property type="component" value="Unassembled WGS sequence"/>
</dbReference>
<accession>A0ABR9RL57</accession>
<evidence type="ECO:0000313" key="2">
    <source>
        <dbReference type="EMBL" id="MBE5063515.1"/>
    </source>
</evidence>
<dbReference type="RefSeq" id="WP_226395047.1">
    <property type="nucleotide sequence ID" value="NZ_JADCKL010000007.1"/>
</dbReference>
<evidence type="ECO:0000313" key="3">
    <source>
        <dbReference type="Proteomes" id="UP000758652"/>
    </source>
</evidence>
<dbReference type="EMBL" id="JADCKL010000007">
    <property type="protein sequence ID" value="MBE5063515.1"/>
    <property type="molecule type" value="Genomic_DNA"/>
</dbReference>
<gene>
    <name evidence="2" type="ORF">INF30_09600</name>
</gene>
<name>A0ABR9RL57_9FIRM</name>
<sequence length="425" mass="46288">MFPHMVLIHNQEYNSQRLEDVEKEFEKGFESLRLSAEEIRGKKIGIAVGSRGIDRIQQIVRMTVEAVKAAGGKPFIFGAMGSHGNGTAQGQREILASLGVTEEETGAPVLCSAQTALWGATGQHGYKVYGNELCDRFDAIILVNRVKMHTDFEDVTESGVLKLMAIGIGGPAGCQNVHTLALKDGYGTVIRETAAFMMEKLPVLFGVLLTENAVHELDGIYMEKPEKFLETEKRLLENVKRGRMKLPSDSIDVLIVDEMGKNISGSGMDTKVIGRVYVTGQAEPKDPRASRVVVLGLTEESHGNAIGIGLADFSTREVLDKIDFAATAKNAVASMAPAQGKIPCILENDREAIRAALDTAAIEDMEKARVVRIQNTNQIARLYVSEALYEELRENPKIQVMEGPAPMAFDGQGKMAPGHYGKGEE</sequence>
<organism evidence="2 3">
    <name type="scientific">Claveliimonas monacensis</name>
    <dbReference type="NCBI Taxonomy" id="2779351"/>
    <lineage>
        <taxon>Bacteria</taxon>
        <taxon>Bacillati</taxon>
        <taxon>Bacillota</taxon>
        <taxon>Clostridia</taxon>
        <taxon>Lachnospirales</taxon>
        <taxon>Lachnospiraceae</taxon>
        <taxon>Claveliimonas</taxon>
    </lineage>
</organism>
<feature type="region of interest" description="Disordered" evidence="1">
    <location>
        <begin position="403"/>
        <end position="425"/>
    </location>
</feature>
<dbReference type="Gene3D" id="3.40.50.11440">
    <property type="match status" value="1"/>
</dbReference>
<evidence type="ECO:0008006" key="4">
    <source>
        <dbReference type="Google" id="ProtNLM"/>
    </source>
</evidence>
<evidence type="ECO:0000256" key="1">
    <source>
        <dbReference type="SAM" id="MobiDB-lite"/>
    </source>
</evidence>
<proteinExistence type="predicted"/>